<keyword evidence="3 5" id="KW-1133">Transmembrane helix</keyword>
<dbReference type="EMBL" id="VZAP01000164">
    <property type="protein sequence ID" value="MQO93654.1"/>
    <property type="molecule type" value="Genomic_DNA"/>
</dbReference>
<keyword evidence="5" id="KW-0653">Protein transport</keyword>
<keyword evidence="5" id="KW-0811">Translocation</keyword>
<comment type="subunit">
    <text evidence="5">Forms a complex with TatA.</text>
</comment>
<evidence type="ECO:0000256" key="2">
    <source>
        <dbReference type="ARBA" id="ARBA00022692"/>
    </source>
</evidence>
<dbReference type="RefSeq" id="WP_153139602.1">
    <property type="nucleotide sequence ID" value="NZ_VZAP01000164.1"/>
</dbReference>
<comment type="subcellular location">
    <subcellularLocation>
        <location evidence="5">Cell membrane</location>
        <topology evidence="5">Multi-pass membrane protein</topology>
    </subcellularLocation>
    <subcellularLocation>
        <location evidence="1">Membrane</location>
        <topology evidence="1">Multi-pass membrane protein</topology>
    </subcellularLocation>
</comment>
<feature type="transmembrane region" description="Helical" evidence="5">
    <location>
        <begin position="217"/>
        <end position="234"/>
    </location>
</feature>
<dbReference type="PANTHER" id="PTHR30371:SF0">
    <property type="entry name" value="SEC-INDEPENDENT PROTEIN TRANSLOCASE PROTEIN TATC, CHLOROPLASTIC-RELATED"/>
    <property type="match status" value="1"/>
</dbReference>
<evidence type="ECO:0000256" key="5">
    <source>
        <dbReference type="HAMAP-Rule" id="MF_00902"/>
    </source>
</evidence>
<evidence type="ECO:0000256" key="3">
    <source>
        <dbReference type="ARBA" id="ARBA00022989"/>
    </source>
</evidence>
<reference evidence="7" key="1">
    <citation type="submission" date="2019-09" db="EMBL/GenBank/DDBJ databases">
        <title>Distinct polysaccharide growth profiles of human intestinal Prevotella copri isolates.</title>
        <authorList>
            <person name="Fehlner-Peach H."/>
            <person name="Magnabosco C."/>
            <person name="Raghavan V."/>
            <person name="Scher J.U."/>
            <person name="Tett A."/>
            <person name="Cox L.M."/>
            <person name="Gottsegen C."/>
            <person name="Watters A."/>
            <person name="Wiltshire- Gordon J.D."/>
            <person name="Segata N."/>
            <person name="Bonneau R."/>
            <person name="Littman D.R."/>
        </authorList>
    </citation>
    <scope>NUCLEOTIDE SEQUENCE [LARGE SCALE GENOMIC DNA]</scope>
    <source>
        <strain evidence="7">iAU3127</strain>
    </source>
</reference>
<feature type="transmembrane region" description="Helical" evidence="5">
    <location>
        <begin position="135"/>
        <end position="159"/>
    </location>
</feature>
<sequence>MTSNEQNKIELQTFEEHLDVLRKMLFRICCLSFILALGVFFLKDYVFTLLLAPCSPNFITFDIVNKALEILGANDKIYDNSLELIATDLPSQFLAHISMSLYVGVLLASPYIIYEMFRFISPALYTNERKYSTKIILAAYSLFVFGFTTSYFLLFPVSYRFLATYSVSKCVRTMVTLDSYISTFISLTMLMGVVSQLPVLSFILSKMGILDASTMKKYRKHAFIIILIMAAIITPPDVMTLFLVSFPLYILYEISILVIKISENR</sequence>
<name>A0AA90VP10_9BACT</name>
<comment type="caution">
    <text evidence="5">Lacks conserved residue(s) required for the propagation of feature annotation.</text>
</comment>
<keyword evidence="5" id="KW-1003">Cell membrane</keyword>
<proteinExistence type="inferred from homology"/>
<dbReference type="GO" id="GO:0033281">
    <property type="term" value="C:TAT protein transport complex"/>
    <property type="evidence" value="ECO:0007669"/>
    <property type="project" value="UniProtKB-UniRule"/>
</dbReference>
<dbReference type="InterPro" id="IPR002033">
    <property type="entry name" value="TatC"/>
</dbReference>
<dbReference type="PRINTS" id="PR01840">
    <property type="entry name" value="TATCFAMILY"/>
</dbReference>
<dbReference type="GO" id="GO:0009977">
    <property type="term" value="F:proton motive force dependent protein transmembrane transporter activity"/>
    <property type="evidence" value="ECO:0007669"/>
    <property type="project" value="TreeGrafter"/>
</dbReference>
<evidence type="ECO:0000256" key="4">
    <source>
        <dbReference type="ARBA" id="ARBA00023136"/>
    </source>
</evidence>
<dbReference type="NCBIfam" id="TIGR00945">
    <property type="entry name" value="tatC"/>
    <property type="match status" value="1"/>
</dbReference>
<keyword evidence="5" id="KW-0813">Transport</keyword>
<feature type="transmembrane region" description="Helical" evidence="5">
    <location>
        <begin position="93"/>
        <end position="114"/>
    </location>
</feature>
<feature type="transmembrane region" description="Helical" evidence="5">
    <location>
        <begin position="179"/>
        <end position="205"/>
    </location>
</feature>
<gene>
    <name evidence="5 6" type="primary">tatC</name>
    <name evidence="6" type="ORF">F7D31_13515</name>
</gene>
<evidence type="ECO:0000313" key="6">
    <source>
        <dbReference type="EMBL" id="MQO93654.1"/>
    </source>
</evidence>
<dbReference type="Proteomes" id="UP000421283">
    <property type="component" value="Unassembled WGS sequence"/>
</dbReference>
<dbReference type="HAMAP" id="MF_00902">
    <property type="entry name" value="TatC"/>
    <property type="match status" value="1"/>
</dbReference>
<feature type="transmembrane region" description="Helical" evidence="5">
    <location>
        <begin position="24"/>
        <end position="42"/>
    </location>
</feature>
<dbReference type="GO" id="GO:0043953">
    <property type="term" value="P:protein transport by the Tat complex"/>
    <property type="evidence" value="ECO:0007669"/>
    <property type="project" value="UniProtKB-UniRule"/>
</dbReference>
<protein>
    <recommendedName>
        <fullName evidence="5">Sec-independent protein translocase protein TatC</fullName>
    </recommendedName>
</protein>
<comment type="similarity">
    <text evidence="5">Belongs to the TatC family.</text>
</comment>
<accession>A0AA90VP10</accession>
<dbReference type="Pfam" id="PF00902">
    <property type="entry name" value="TatC"/>
    <property type="match status" value="1"/>
</dbReference>
<dbReference type="AlphaFoldDB" id="A0AA90VP10"/>
<organism evidence="6 7">
    <name type="scientific">Segatella copri</name>
    <dbReference type="NCBI Taxonomy" id="165179"/>
    <lineage>
        <taxon>Bacteria</taxon>
        <taxon>Pseudomonadati</taxon>
        <taxon>Bacteroidota</taxon>
        <taxon>Bacteroidia</taxon>
        <taxon>Bacteroidales</taxon>
        <taxon>Prevotellaceae</taxon>
        <taxon>Segatella</taxon>
    </lineage>
</organism>
<dbReference type="GO" id="GO:0065002">
    <property type="term" value="P:intracellular protein transmembrane transport"/>
    <property type="evidence" value="ECO:0007669"/>
    <property type="project" value="TreeGrafter"/>
</dbReference>
<keyword evidence="2 5" id="KW-0812">Transmembrane</keyword>
<comment type="function">
    <text evidence="5">Part of the twin-arginine translocation (Tat) system that transports large folded proteins containing a characteristic twin-arginine motif in their signal peptide across membranes.</text>
</comment>
<keyword evidence="4 5" id="KW-0472">Membrane</keyword>
<dbReference type="PANTHER" id="PTHR30371">
    <property type="entry name" value="SEC-INDEPENDENT PROTEIN TRANSLOCASE PROTEIN TATC"/>
    <property type="match status" value="1"/>
</dbReference>
<evidence type="ECO:0000256" key="1">
    <source>
        <dbReference type="ARBA" id="ARBA00004141"/>
    </source>
</evidence>
<evidence type="ECO:0000313" key="7">
    <source>
        <dbReference type="Proteomes" id="UP000421283"/>
    </source>
</evidence>
<comment type="caution">
    <text evidence="6">The sequence shown here is derived from an EMBL/GenBank/DDBJ whole genome shotgun (WGS) entry which is preliminary data.</text>
</comment>